<evidence type="ECO:0000256" key="3">
    <source>
        <dbReference type="ARBA" id="ARBA00022833"/>
    </source>
</evidence>
<dbReference type="GO" id="GO:0003713">
    <property type="term" value="F:transcription coactivator activity"/>
    <property type="evidence" value="ECO:0007669"/>
    <property type="project" value="TreeGrafter"/>
</dbReference>
<dbReference type="GO" id="GO:0008270">
    <property type="term" value="F:zinc ion binding"/>
    <property type="evidence" value="ECO:0007669"/>
    <property type="project" value="UniProtKB-KW"/>
</dbReference>
<reference evidence="6 7" key="1">
    <citation type="submission" date="2017-06" db="EMBL/GenBank/DDBJ databases">
        <title>A platform for efficient transgenesis in Macrostomum lignano, a flatworm model organism for stem cell research.</title>
        <authorList>
            <person name="Berezikov E."/>
        </authorList>
    </citation>
    <scope>NUCLEOTIDE SEQUENCE [LARGE SCALE GENOMIC DNA]</scope>
    <source>
        <strain evidence="6">DV1</strain>
        <tissue evidence="6">Whole organism</tissue>
    </source>
</reference>
<feature type="region of interest" description="Disordered" evidence="4">
    <location>
        <begin position="449"/>
        <end position="476"/>
    </location>
</feature>
<dbReference type="OrthoDB" id="270417at2759"/>
<dbReference type="SUPFAM" id="SSF46689">
    <property type="entry name" value="Homeodomain-like"/>
    <property type="match status" value="1"/>
</dbReference>
<dbReference type="GO" id="GO:0003682">
    <property type="term" value="F:chromatin binding"/>
    <property type="evidence" value="ECO:0007669"/>
    <property type="project" value="TreeGrafter"/>
</dbReference>
<dbReference type="PANTHER" id="PTHR12374:SF20">
    <property type="entry name" value="TRANSCRIPTIONAL ADAPTER 2-ALPHA"/>
    <property type="match status" value="1"/>
</dbReference>
<dbReference type="GO" id="GO:0070461">
    <property type="term" value="C:SAGA-type complex"/>
    <property type="evidence" value="ECO:0007669"/>
    <property type="project" value="TreeGrafter"/>
</dbReference>
<dbReference type="PROSITE" id="PS50090">
    <property type="entry name" value="MYB_LIKE"/>
    <property type="match status" value="1"/>
</dbReference>
<dbReference type="STRING" id="282301.A0A267GBX9"/>
<keyword evidence="7" id="KW-1185">Reference proteome</keyword>
<dbReference type="Proteomes" id="UP000215902">
    <property type="component" value="Unassembled WGS sequence"/>
</dbReference>
<dbReference type="GO" id="GO:0006357">
    <property type="term" value="P:regulation of transcription by RNA polymerase II"/>
    <property type="evidence" value="ECO:0007669"/>
    <property type="project" value="TreeGrafter"/>
</dbReference>
<evidence type="ECO:0000313" key="6">
    <source>
        <dbReference type="EMBL" id="PAA83565.1"/>
    </source>
</evidence>
<evidence type="ECO:0000256" key="4">
    <source>
        <dbReference type="SAM" id="MobiDB-lite"/>
    </source>
</evidence>
<dbReference type="InterPro" id="IPR009057">
    <property type="entry name" value="Homeodomain-like_sf"/>
</dbReference>
<organism evidence="6 7">
    <name type="scientific">Macrostomum lignano</name>
    <dbReference type="NCBI Taxonomy" id="282301"/>
    <lineage>
        <taxon>Eukaryota</taxon>
        <taxon>Metazoa</taxon>
        <taxon>Spiralia</taxon>
        <taxon>Lophotrochozoa</taxon>
        <taxon>Platyhelminthes</taxon>
        <taxon>Rhabditophora</taxon>
        <taxon>Macrostomorpha</taxon>
        <taxon>Macrostomida</taxon>
        <taxon>Macrostomidae</taxon>
        <taxon>Macrostomum</taxon>
    </lineage>
</organism>
<gene>
    <name evidence="6" type="ORF">BOX15_Mlig010369g2</name>
</gene>
<evidence type="ECO:0000256" key="1">
    <source>
        <dbReference type="ARBA" id="ARBA00022723"/>
    </source>
</evidence>
<dbReference type="InterPro" id="IPR000433">
    <property type="entry name" value="Znf_ZZ"/>
</dbReference>
<feature type="domain" description="Myb-like" evidence="5">
    <location>
        <begin position="135"/>
        <end position="173"/>
    </location>
</feature>
<dbReference type="Pfam" id="PF22941">
    <property type="entry name" value="TADA2A-like_3rd"/>
    <property type="match status" value="1"/>
</dbReference>
<dbReference type="CDD" id="cd00167">
    <property type="entry name" value="SANT"/>
    <property type="match status" value="1"/>
</dbReference>
<accession>A0A267GBX9</accession>
<evidence type="ECO:0000259" key="5">
    <source>
        <dbReference type="PROSITE" id="PS50090"/>
    </source>
</evidence>
<dbReference type="Pfam" id="PF25299">
    <property type="entry name" value="ZZ_ADA2"/>
    <property type="match status" value="1"/>
</dbReference>
<dbReference type="AlphaFoldDB" id="A0A267GBX9"/>
<keyword evidence="1" id="KW-0479">Metal-binding</keyword>
<keyword evidence="3" id="KW-0862">Zinc</keyword>
<proteinExistence type="predicted"/>
<evidence type="ECO:0000256" key="2">
    <source>
        <dbReference type="ARBA" id="ARBA00022771"/>
    </source>
</evidence>
<dbReference type="SUPFAM" id="SSF57850">
    <property type="entry name" value="RING/U-box"/>
    <property type="match status" value="1"/>
</dbReference>
<sequence length="561" mass="60706">MSADVADVALCELGDDNDCEDHVVELQLPAKSATAAHTGLLLGTSSAASTASGKPGRCGYCLQRLDRVASSSSNWSPKIYVICAVCPSLQLCLRCFALGAEGGKHQRSHDYRLAACRLPLLPCGPSECGDDGEIWSWDEEVRLLDAIDAFGYGNWADVGARVRCAGRTGSASRRDRADPGEQCCRHYQRHYINGLLRPSRLFPDGRQPAPVSAAVTDLTVSASPPSSPPPADLSLSSDLSLEECQCLGLAPLRDFEFECEFDGNAAESLVCRLRPSFEADPLDSALRVAQIDAYRQRLRNRVERKRLIRRHGLLTSGLRRALADCAAASAAAATAAAAVSPLKRRPLACDCNAFELADARLRPFLRYLEQPDCRQLIDCMARADRLRAELTQLSRLRSMGVRRLPDSLASSAPMALPFDQFGSSGLKSTLPVLTRNGAATPPPLLKQQTSLAAALPSSHSQPQLVQPRPALQPPPPLLVPPAAPPLPPSKAVLTAAAPTASRLSERERQLCRSLRLSHESYQLIKLHLLVSADQPHQLAECHPGLRPLLAFFRKQGWVTIA</sequence>
<dbReference type="InterPro" id="IPR055141">
    <property type="entry name" value="TADA2A_B-like_dom"/>
</dbReference>
<dbReference type="Gene3D" id="1.10.10.60">
    <property type="entry name" value="Homeodomain-like"/>
    <property type="match status" value="1"/>
</dbReference>
<name>A0A267GBX9_9PLAT</name>
<comment type="caution">
    <text evidence="6">The sequence shown here is derived from an EMBL/GenBank/DDBJ whole genome shotgun (WGS) entry which is preliminary data.</text>
</comment>
<dbReference type="EMBL" id="NIVC01000414">
    <property type="protein sequence ID" value="PAA83565.1"/>
    <property type="molecule type" value="Genomic_DNA"/>
</dbReference>
<evidence type="ECO:0000313" key="7">
    <source>
        <dbReference type="Proteomes" id="UP000215902"/>
    </source>
</evidence>
<keyword evidence="2" id="KW-0863">Zinc-finger</keyword>
<dbReference type="GO" id="GO:0005634">
    <property type="term" value="C:nucleus"/>
    <property type="evidence" value="ECO:0007669"/>
    <property type="project" value="TreeGrafter"/>
</dbReference>
<dbReference type="PANTHER" id="PTHR12374">
    <property type="entry name" value="TRANSCRIPTIONAL ADAPTOR 2 ADA2 -RELATED"/>
    <property type="match status" value="1"/>
</dbReference>
<dbReference type="InterPro" id="IPR001005">
    <property type="entry name" value="SANT/Myb"/>
</dbReference>
<dbReference type="GO" id="GO:0006338">
    <property type="term" value="P:chromatin remodeling"/>
    <property type="evidence" value="ECO:0007669"/>
    <property type="project" value="TreeGrafter"/>
</dbReference>
<protein>
    <recommendedName>
        <fullName evidence="5">Myb-like domain-containing protein</fullName>
    </recommendedName>
</protein>